<protein>
    <submittedName>
        <fullName evidence="1">Uncharacterized protein</fullName>
    </submittedName>
</protein>
<proteinExistence type="predicted"/>
<evidence type="ECO:0000313" key="1">
    <source>
        <dbReference type="EMBL" id="MDN3608853.1"/>
    </source>
</evidence>
<name>A0ABT8BPJ6_9VIBR</name>
<dbReference type="EMBL" id="JAUFQC010000001">
    <property type="protein sequence ID" value="MDN3608853.1"/>
    <property type="molecule type" value="Genomic_DNA"/>
</dbReference>
<accession>A0ABT8BPJ6</accession>
<sequence length="58" mass="5936">MAKASDEGHQYAPLMLEQWANVLAAVSVTSLSNLCIYTVGAGVVQSSVDTVLAIAIGA</sequence>
<dbReference type="RefSeq" id="WP_170883560.1">
    <property type="nucleotide sequence ID" value="NZ_JABEYA020000011.1"/>
</dbReference>
<evidence type="ECO:0000313" key="2">
    <source>
        <dbReference type="Proteomes" id="UP001238540"/>
    </source>
</evidence>
<organism evidence="1 2">
    <name type="scientific">Vibrio ostreicida</name>
    <dbReference type="NCBI Taxonomy" id="526588"/>
    <lineage>
        <taxon>Bacteria</taxon>
        <taxon>Pseudomonadati</taxon>
        <taxon>Pseudomonadota</taxon>
        <taxon>Gammaproteobacteria</taxon>
        <taxon>Vibrionales</taxon>
        <taxon>Vibrionaceae</taxon>
        <taxon>Vibrio</taxon>
    </lineage>
</organism>
<keyword evidence="2" id="KW-1185">Reference proteome</keyword>
<dbReference type="Proteomes" id="UP001238540">
    <property type="component" value="Unassembled WGS sequence"/>
</dbReference>
<comment type="caution">
    <text evidence="1">The sequence shown here is derived from an EMBL/GenBank/DDBJ whole genome shotgun (WGS) entry which is preliminary data.</text>
</comment>
<gene>
    <name evidence="1" type="ORF">QWZ16_03735</name>
</gene>
<reference evidence="2" key="1">
    <citation type="journal article" date="2019" name="Int. J. Syst. Evol. Microbiol.">
        <title>The Global Catalogue of Microorganisms (GCM) 10K type strain sequencing project: providing services to taxonomists for standard genome sequencing and annotation.</title>
        <authorList>
            <consortium name="The Broad Institute Genomics Platform"/>
            <consortium name="The Broad Institute Genome Sequencing Center for Infectious Disease"/>
            <person name="Wu L."/>
            <person name="Ma J."/>
        </authorList>
    </citation>
    <scope>NUCLEOTIDE SEQUENCE [LARGE SCALE GENOMIC DNA]</scope>
    <source>
        <strain evidence="2">CECT 7398</strain>
    </source>
</reference>